<dbReference type="EMBL" id="CP098400">
    <property type="protein sequence ID" value="URW79675.1"/>
    <property type="molecule type" value="Genomic_DNA"/>
</dbReference>
<dbReference type="PROSITE" id="PS51841">
    <property type="entry name" value="LTD"/>
    <property type="match status" value="2"/>
</dbReference>
<dbReference type="InterPro" id="IPR001322">
    <property type="entry name" value="Lamin_tail_dom"/>
</dbReference>
<evidence type="ECO:0000259" key="2">
    <source>
        <dbReference type="PROSITE" id="PS51841"/>
    </source>
</evidence>
<evidence type="ECO:0000313" key="4">
    <source>
        <dbReference type="Proteomes" id="UP001056426"/>
    </source>
</evidence>
<protein>
    <submittedName>
        <fullName evidence="3">Lamin tail domain-containing protein</fullName>
    </submittedName>
</protein>
<sequence>MLKVFILFLISCLNLEGQSNYDVCHGNVLSAPEWHGETDFYLFEEGNQSFRLDAPAEAGASWIYTKLDAVEDARWELRFSFGFNPSSSNYAQVWLAMDAPSRDEAQNGLYLVIGSTADNISLWKVKDGKKELLIAGVEKILDNSAPSAAIRVTRFKGGETILETDLGEGYREEGRARVEGFESQYFGVASVYTATRSKLFWYENLSVCGEAFTDTLPPEPLPYQAKLNAVVVTEVMADPSPAVGLPATEYIELFNRGDEVVNLAGCRVETSSGSITLGKYLLFPGEYILVIPQGKGADWGFIENVVEAATWSSLPDGGGVLVMKDSFGMQISAVQYSRDYGSEGFKKDGGWALEIKDPDNISGDPANWGFSVDISGGTPGRANSIAEIYPDLNSPTLLSHYIESDSVLVLVFSEAMDSTSVSDIHISSIEAASTPELADLRLQGVFYNELRIVFEAALLVNRGYRLDFGVLPSDLGGNTLRGQSFIMFGIPLPAEAGDVVINELLYDPPEGGSDFVELYNRSQKLIDLSSLYIARGDATGVPEKLIKLCQYRRALLPGAYLVITADKAWVIDRYEVGDNAEVVEPDGMPNYVNSGGTVLLTDNRGQTIDAFVYSNEFHMPLLRLTKGVSLERIDPYAESSSRYNWHSASGEHGYATPGKRNSQSVTPKNEEGDGFSIAPEIFTPDGDGVDDLFVIRYKFDIPGYCCTIRIYDRAGRLVRSLLNNEPVSVDGSCYWDGTNEIGALAPSGIYIVFIRCFNPEGGSGYETKKAAVLGISPKK</sequence>
<feature type="domain" description="LTD" evidence="2">
    <location>
        <begin position="484"/>
        <end position="615"/>
    </location>
</feature>
<gene>
    <name evidence="3" type="ORF">M9189_12545</name>
</gene>
<name>A0A9J6ZPX6_9BACT</name>
<dbReference type="AlphaFoldDB" id="A0A9J6ZPX6"/>
<reference evidence="3" key="1">
    <citation type="submission" date="2022-05" db="EMBL/GenBank/DDBJ databases">
        <authorList>
            <person name="Sun X."/>
        </authorList>
    </citation>
    <scope>NUCLEOTIDE SEQUENCE</scope>
    <source>
        <strain evidence="3">Ai-910</strain>
    </source>
</reference>
<dbReference type="KEGG" id="alkq:M9189_12545"/>
<reference evidence="3" key="2">
    <citation type="submission" date="2022-06" db="EMBL/GenBank/DDBJ databases">
        <title>Xiashengella guii gen. nov. sp. nov., a bacterium isolated form anaerobic digestion tank.</title>
        <authorList>
            <person name="Huang H."/>
        </authorList>
    </citation>
    <scope>NUCLEOTIDE SEQUENCE</scope>
    <source>
        <strain evidence="3">Ai-910</strain>
    </source>
</reference>
<proteinExistence type="predicted"/>
<organism evidence="3 4">
    <name type="scientific">Xiashengella succiniciproducens</name>
    <dbReference type="NCBI Taxonomy" id="2949635"/>
    <lineage>
        <taxon>Bacteria</taxon>
        <taxon>Pseudomonadati</taxon>
        <taxon>Bacteroidota</taxon>
        <taxon>Bacteroidia</taxon>
        <taxon>Marinilabiliales</taxon>
        <taxon>Marinilabiliaceae</taxon>
        <taxon>Xiashengella</taxon>
    </lineage>
</organism>
<dbReference type="Proteomes" id="UP001056426">
    <property type="component" value="Chromosome"/>
</dbReference>
<feature type="domain" description="LTD" evidence="2">
    <location>
        <begin position="219"/>
        <end position="423"/>
    </location>
</feature>
<evidence type="ECO:0000256" key="1">
    <source>
        <dbReference type="SAM" id="MobiDB-lite"/>
    </source>
</evidence>
<dbReference type="Gene3D" id="2.60.40.4070">
    <property type="match status" value="1"/>
</dbReference>
<keyword evidence="4" id="KW-1185">Reference proteome</keyword>
<feature type="region of interest" description="Disordered" evidence="1">
    <location>
        <begin position="648"/>
        <end position="671"/>
    </location>
</feature>
<dbReference type="SUPFAM" id="SSF74853">
    <property type="entry name" value="Lamin A/C globular tail domain"/>
    <property type="match status" value="2"/>
</dbReference>
<accession>A0A9J6ZPX6</accession>
<dbReference type="RefSeq" id="WP_250723708.1">
    <property type="nucleotide sequence ID" value="NZ_CP098400.1"/>
</dbReference>
<dbReference type="Pfam" id="PF13585">
    <property type="entry name" value="CHU_C"/>
    <property type="match status" value="1"/>
</dbReference>
<dbReference type="InterPro" id="IPR036415">
    <property type="entry name" value="Lamin_tail_dom_sf"/>
</dbReference>
<dbReference type="Pfam" id="PF00932">
    <property type="entry name" value="LTD"/>
    <property type="match status" value="2"/>
</dbReference>
<evidence type="ECO:0000313" key="3">
    <source>
        <dbReference type="EMBL" id="URW79675.1"/>
    </source>
</evidence>